<dbReference type="Pfam" id="PF13458">
    <property type="entry name" value="Peripla_BP_6"/>
    <property type="match status" value="1"/>
</dbReference>
<dbReference type="InterPro" id="IPR028082">
    <property type="entry name" value="Peripla_BP_I"/>
</dbReference>
<dbReference type="Proteomes" id="UP000237752">
    <property type="component" value="Unassembled WGS sequence"/>
</dbReference>
<dbReference type="Gene3D" id="3.40.50.2300">
    <property type="match status" value="2"/>
</dbReference>
<dbReference type="PROSITE" id="PS51257">
    <property type="entry name" value="PROKAR_LIPOPROTEIN"/>
    <property type="match status" value="1"/>
</dbReference>
<evidence type="ECO:0000256" key="3">
    <source>
        <dbReference type="SAM" id="SignalP"/>
    </source>
</evidence>
<dbReference type="OrthoDB" id="9772589at2"/>
<keyword evidence="2 3" id="KW-0732">Signal</keyword>
<protein>
    <submittedName>
        <fullName evidence="5">ABC-type branched-subunit amino acid transport system substrate-binding protein</fullName>
    </submittedName>
</protein>
<dbReference type="PANTHER" id="PTHR47235:SF1">
    <property type="entry name" value="BLR6548 PROTEIN"/>
    <property type="match status" value="1"/>
</dbReference>
<reference evidence="5 6" key="1">
    <citation type="submission" date="2018-03" db="EMBL/GenBank/DDBJ databases">
        <title>Genomic Encyclopedia of Archaeal and Bacterial Type Strains, Phase II (KMG-II): from individual species to whole genera.</title>
        <authorList>
            <person name="Goeker M."/>
        </authorList>
    </citation>
    <scope>NUCLEOTIDE SEQUENCE [LARGE SCALE GENOMIC DNA]</scope>
    <source>
        <strain evidence="5 6">DSM 100065</strain>
    </source>
</reference>
<comment type="similarity">
    <text evidence="1">Belongs to the leucine-binding protein family.</text>
</comment>
<organism evidence="5 6">
    <name type="scientific">Antricoccus suffuscus</name>
    <dbReference type="NCBI Taxonomy" id="1629062"/>
    <lineage>
        <taxon>Bacteria</taxon>
        <taxon>Bacillati</taxon>
        <taxon>Actinomycetota</taxon>
        <taxon>Actinomycetes</taxon>
        <taxon>Geodermatophilales</taxon>
        <taxon>Antricoccaceae</taxon>
        <taxon>Antricoccus</taxon>
    </lineage>
</organism>
<dbReference type="SUPFAM" id="SSF53822">
    <property type="entry name" value="Periplasmic binding protein-like I"/>
    <property type="match status" value="1"/>
</dbReference>
<feature type="domain" description="Leucine-binding protein" evidence="4">
    <location>
        <begin position="49"/>
        <end position="392"/>
    </location>
</feature>
<evidence type="ECO:0000259" key="4">
    <source>
        <dbReference type="Pfam" id="PF13458"/>
    </source>
</evidence>
<dbReference type="PANTHER" id="PTHR47235">
    <property type="entry name" value="BLR6548 PROTEIN"/>
    <property type="match status" value="1"/>
</dbReference>
<proteinExistence type="inferred from homology"/>
<dbReference type="AlphaFoldDB" id="A0A2T1A408"/>
<feature type="chain" id="PRO_5015530116" evidence="3">
    <location>
        <begin position="21"/>
        <end position="419"/>
    </location>
</feature>
<feature type="signal peptide" evidence="3">
    <location>
        <begin position="1"/>
        <end position="20"/>
    </location>
</feature>
<sequence>MRRINRALIVGTVAVTMSLAACSTKGGSSGEAKAGAGGVKTDYGVTNDTISLGVLVDESGVFKVTGLAQAEGNQLWANDINKSGGICGRKIKLEVRDDGYSADKALTLYAGMKNDVAGMLQLLGSPIVAALKSQIESDNMLSIPTSWATGNLSSKAILQVGATYAIEMINAMAYVQKQGLIKDNDKLGIIYITGEYGNDGLLGAQHFADEHKQELVKVQIAGTDQDMSAAVTQLKSQGVKAVMVTTTPVQTGSVATQMAAQGMADLPIIGVNPTFAPTMLDTPAKDALSHFYRGHFVAPMSADTPIVKKVTQDFADAKYTDPLQDGVNIGYVSGIAYQAVLEQACKDKDMTRSGIMSAARKVKVDTQGLTAPLDFSKFGQPATRATYVEQVDAALPGGVKIVAPAEASKEAKSMTIPPK</sequence>
<keyword evidence="6" id="KW-1185">Reference proteome</keyword>
<comment type="caution">
    <text evidence="5">The sequence shown here is derived from an EMBL/GenBank/DDBJ whole genome shotgun (WGS) entry which is preliminary data.</text>
</comment>
<dbReference type="EMBL" id="PVUE01000002">
    <property type="protein sequence ID" value="PRZ43333.1"/>
    <property type="molecule type" value="Genomic_DNA"/>
</dbReference>
<dbReference type="InterPro" id="IPR028081">
    <property type="entry name" value="Leu-bd"/>
</dbReference>
<evidence type="ECO:0000313" key="6">
    <source>
        <dbReference type="Proteomes" id="UP000237752"/>
    </source>
</evidence>
<evidence type="ECO:0000313" key="5">
    <source>
        <dbReference type="EMBL" id="PRZ43333.1"/>
    </source>
</evidence>
<evidence type="ECO:0000256" key="1">
    <source>
        <dbReference type="ARBA" id="ARBA00010062"/>
    </source>
</evidence>
<accession>A0A2T1A408</accession>
<evidence type="ECO:0000256" key="2">
    <source>
        <dbReference type="ARBA" id="ARBA00022729"/>
    </source>
</evidence>
<gene>
    <name evidence="5" type="ORF">CLV47_10218</name>
</gene>
<name>A0A2T1A408_9ACTN</name>